<accession>A0A7S0NWE9</accession>
<evidence type="ECO:0000259" key="2">
    <source>
        <dbReference type="PROSITE" id="PS50106"/>
    </source>
</evidence>
<organism evidence="3">
    <name type="scientific">Calcidiscus leptoporus</name>
    <dbReference type="NCBI Taxonomy" id="127549"/>
    <lineage>
        <taxon>Eukaryota</taxon>
        <taxon>Haptista</taxon>
        <taxon>Haptophyta</taxon>
        <taxon>Prymnesiophyceae</taxon>
        <taxon>Coccolithales</taxon>
        <taxon>Calcidiscaceae</taxon>
        <taxon>Calcidiscus</taxon>
    </lineage>
</organism>
<name>A0A7S0NWE9_9EUKA</name>
<feature type="compositionally biased region" description="Gly residues" evidence="1">
    <location>
        <begin position="38"/>
        <end position="64"/>
    </location>
</feature>
<feature type="region of interest" description="Disordered" evidence="1">
    <location>
        <begin position="1"/>
        <end position="105"/>
    </location>
</feature>
<evidence type="ECO:0000256" key="1">
    <source>
        <dbReference type="SAM" id="MobiDB-lite"/>
    </source>
</evidence>
<dbReference type="Gene3D" id="2.30.42.10">
    <property type="match status" value="1"/>
</dbReference>
<dbReference type="Pfam" id="PF17820">
    <property type="entry name" value="PDZ_6"/>
    <property type="match status" value="1"/>
</dbReference>
<dbReference type="InterPro" id="IPR041489">
    <property type="entry name" value="PDZ_6"/>
</dbReference>
<proteinExistence type="predicted"/>
<feature type="compositionally biased region" description="Polar residues" evidence="1">
    <location>
        <begin position="287"/>
        <end position="299"/>
    </location>
</feature>
<dbReference type="InterPro" id="IPR001478">
    <property type="entry name" value="PDZ"/>
</dbReference>
<feature type="domain" description="PDZ" evidence="2">
    <location>
        <begin position="155"/>
        <end position="229"/>
    </location>
</feature>
<sequence length="350" mass="35263">MSESGGAGDKGGSNGVGEGGKVCGGEDGGDEVGECSRGNGGSGGMAGYDGGEAFGEGEQSGVGGDVEDGAGGEQDDYGKDGGACGGSVEVKGKGEGEGEGGGGVSAADEKKKIFFCGVSAADEINYLRGKLKAVEAIALARAGEQGLVELVERLDIDVAKSQGGILGIDINDNVIQALVAGTPAAELGSLLVGDRIVACDGQLLGAGQQVFQLLEQDKRFYRLTVVRAAPGSQLRPAGLPARHKAPQGRSSAPSDGLDAIAIDRTAKGFMVGVDTISPSSLLRSTSFNRSPARSFSRGNMQVLPKTPSNSSVNNLEISAADHAVRSFTRFKGMSKEPTAAVQALSGPDKA</sequence>
<dbReference type="SUPFAM" id="SSF50156">
    <property type="entry name" value="PDZ domain-like"/>
    <property type="match status" value="1"/>
</dbReference>
<protein>
    <recommendedName>
        <fullName evidence="2">PDZ domain-containing protein</fullName>
    </recommendedName>
</protein>
<dbReference type="PROSITE" id="PS50106">
    <property type="entry name" value="PDZ"/>
    <property type="match status" value="1"/>
</dbReference>
<feature type="compositionally biased region" description="Gly residues" evidence="1">
    <location>
        <begin position="1"/>
        <end position="26"/>
    </location>
</feature>
<gene>
    <name evidence="3" type="ORF">CLEP1334_LOCUS13325</name>
</gene>
<dbReference type="InterPro" id="IPR036034">
    <property type="entry name" value="PDZ_sf"/>
</dbReference>
<dbReference type="AlphaFoldDB" id="A0A7S0NWE9"/>
<feature type="region of interest" description="Disordered" evidence="1">
    <location>
        <begin position="287"/>
        <end position="310"/>
    </location>
</feature>
<evidence type="ECO:0000313" key="3">
    <source>
        <dbReference type="EMBL" id="CAD8538043.1"/>
    </source>
</evidence>
<feature type="compositionally biased region" description="Acidic residues" evidence="1">
    <location>
        <begin position="65"/>
        <end position="75"/>
    </location>
</feature>
<feature type="region of interest" description="Disordered" evidence="1">
    <location>
        <begin position="234"/>
        <end position="256"/>
    </location>
</feature>
<dbReference type="EMBL" id="HBER01026477">
    <property type="protein sequence ID" value="CAD8538043.1"/>
    <property type="molecule type" value="Transcribed_RNA"/>
</dbReference>
<reference evidence="3" key="1">
    <citation type="submission" date="2021-01" db="EMBL/GenBank/DDBJ databases">
        <authorList>
            <person name="Corre E."/>
            <person name="Pelletier E."/>
            <person name="Niang G."/>
            <person name="Scheremetjew M."/>
            <person name="Finn R."/>
            <person name="Kale V."/>
            <person name="Holt S."/>
            <person name="Cochrane G."/>
            <person name="Meng A."/>
            <person name="Brown T."/>
            <person name="Cohen L."/>
        </authorList>
    </citation>
    <scope>NUCLEOTIDE SEQUENCE</scope>
    <source>
        <strain evidence="3">RCC1130</strain>
    </source>
</reference>